<comment type="caution">
    <text evidence="3">The sequence shown here is derived from an EMBL/GenBank/DDBJ whole genome shotgun (WGS) entry which is preliminary data.</text>
</comment>
<accession>A0AA42BAN8</accession>
<dbReference type="InterPro" id="IPR011962">
    <property type="entry name" value="dCTP_deaminase"/>
</dbReference>
<protein>
    <submittedName>
        <fullName evidence="3">Deoxyuridine 5'-triphosphate nucleotidohydrolase</fullName>
    </submittedName>
</protein>
<sequence>MTEQLGNGDLGGVLSREQIQTLLRRDPPLVSGMPDPEMQLQPNGVDLTVASVARFSGAGAVTVDNAGRRLPGTELLPPDASGRWTLAPGPYLVRFSETVNLPASCMAYARPRSSLLRCGAALHTAVWDAGYSGQGVALLVVYNPDGFVLEQRARIVQLVFHWLGQPAAEGYRGAYQGETGQPAP</sequence>
<dbReference type="Gene3D" id="2.70.40.10">
    <property type="match status" value="1"/>
</dbReference>
<evidence type="ECO:0000313" key="4">
    <source>
        <dbReference type="Proteomes" id="UP001165306"/>
    </source>
</evidence>
<dbReference type="GO" id="GO:0006229">
    <property type="term" value="P:dUTP biosynthetic process"/>
    <property type="evidence" value="ECO:0007669"/>
    <property type="project" value="InterPro"/>
</dbReference>
<dbReference type="PANTHER" id="PTHR42680:SF1">
    <property type="entry name" value="DEOXYURIDINE 5'-TRIPHOSPHATE NUCLEOTIDOHYDROLASE"/>
    <property type="match status" value="1"/>
</dbReference>
<dbReference type="Proteomes" id="UP001165306">
    <property type="component" value="Unassembled WGS sequence"/>
</dbReference>
<evidence type="ECO:0000256" key="1">
    <source>
        <dbReference type="ARBA" id="ARBA00022801"/>
    </source>
</evidence>
<dbReference type="EMBL" id="JAMSLR010000009">
    <property type="protein sequence ID" value="MCM8749912.1"/>
    <property type="molecule type" value="Genomic_DNA"/>
</dbReference>
<keyword evidence="2" id="KW-0546">Nucleotide metabolism</keyword>
<dbReference type="InterPro" id="IPR036157">
    <property type="entry name" value="dUTPase-like_sf"/>
</dbReference>
<dbReference type="InterPro" id="IPR033704">
    <property type="entry name" value="dUTPase_trimeric"/>
</dbReference>
<keyword evidence="4" id="KW-1185">Reference proteome</keyword>
<dbReference type="CDD" id="cd07557">
    <property type="entry name" value="trimeric_dUTPase"/>
    <property type="match status" value="1"/>
</dbReference>
<keyword evidence="1" id="KW-0378">Hydrolase</keyword>
<reference evidence="3" key="1">
    <citation type="submission" date="2022-06" db="EMBL/GenBank/DDBJ databases">
        <title>CFH 74404 Thermomicrobiaceae sp.</title>
        <authorList>
            <person name="Ming H."/>
            <person name="Li W.-J."/>
            <person name="Zhao Z."/>
        </authorList>
    </citation>
    <scope>NUCLEOTIDE SEQUENCE</scope>
    <source>
        <strain evidence="3">CFH 74404</strain>
    </source>
</reference>
<organism evidence="3 4">
    <name type="scientific">Thermalbibacter longus</name>
    <dbReference type="NCBI Taxonomy" id="2951981"/>
    <lineage>
        <taxon>Bacteria</taxon>
        <taxon>Pseudomonadati</taxon>
        <taxon>Thermomicrobiota</taxon>
        <taxon>Thermomicrobia</taxon>
        <taxon>Thermomicrobiales</taxon>
        <taxon>Thermomicrobiaceae</taxon>
        <taxon>Thermalbibacter</taxon>
    </lineage>
</organism>
<dbReference type="Pfam" id="PF22769">
    <property type="entry name" value="DCD"/>
    <property type="match status" value="1"/>
</dbReference>
<dbReference type="RefSeq" id="WP_284057698.1">
    <property type="nucleotide sequence ID" value="NZ_JAMSLR010000009.1"/>
</dbReference>
<dbReference type="PANTHER" id="PTHR42680">
    <property type="entry name" value="DCTP DEAMINASE"/>
    <property type="match status" value="1"/>
</dbReference>
<dbReference type="GO" id="GO:0008829">
    <property type="term" value="F:dCTP deaminase activity"/>
    <property type="evidence" value="ECO:0007669"/>
    <property type="project" value="InterPro"/>
</dbReference>
<evidence type="ECO:0000256" key="2">
    <source>
        <dbReference type="ARBA" id="ARBA00023080"/>
    </source>
</evidence>
<name>A0AA42BAN8_9BACT</name>
<dbReference type="SUPFAM" id="SSF51283">
    <property type="entry name" value="dUTPase-like"/>
    <property type="match status" value="1"/>
</dbReference>
<proteinExistence type="predicted"/>
<gene>
    <name evidence="3" type="ORF">NET02_12205</name>
</gene>
<dbReference type="NCBIfam" id="NF002598">
    <property type="entry name" value="PRK02253.1"/>
    <property type="match status" value="1"/>
</dbReference>
<dbReference type="AlphaFoldDB" id="A0AA42BAN8"/>
<evidence type="ECO:0000313" key="3">
    <source>
        <dbReference type="EMBL" id="MCM8749912.1"/>
    </source>
</evidence>